<evidence type="ECO:0000256" key="2">
    <source>
        <dbReference type="ARBA" id="ARBA00022448"/>
    </source>
</evidence>
<dbReference type="PANTHER" id="PTHR21292:SF1">
    <property type="entry name" value="EXOCYST COMPLEX COMPONENT 3"/>
    <property type="match status" value="1"/>
</dbReference>
<accession>A0AAV4WBW2</accession>
<dbReference type="Gene3D" id="1.10.357.70">
    <property type="entry name" value="Exocyst complex component Sec6, C-terminal domain"/>
    <property type="match status" value="1"/>
</dbReference>
<protein>
    <submittedName>
        <fullName evidence="4">Exocyst complex component 3</fullName>
    </submittedName>
</protein>
<keyword evidence="2" id="KW-0813">Transport</keyword>
<dbReference type="EMBL" id="BPLQ01014509">
    <property type="protein sequence ID" value="GIY80455.1"/>
    <property type="molecule type" value="Genomic_DNA"/>
</dbReference>
<dbReference type="GO" id="GO:0000145">
    <property type="term" value="C:exocyst"/>
    <property type="evidence" value="ECO:0007669"/>
    <property type="project" value="InterPro"/>
</dbReference>
<dbReference type="GO" id="GO:0006887">
    <property type="term" value="P:exocytosis"/>
    <property type="evidence" value="ECO:0007669"/>
    <property type="project" value="UniProtKB-KW"/>
</dbReference>
<evidence type="ECO:0000256" key="3">
    <source>
        <dbReference type="ARBA" id="ARBA00022483"/>
    </source>
</evidence>
<dbReference type="Pfam" id="PF06046">
    <property type="entry name" value="Sec6"/>
    <property type="match status" value="1"/>
</dbReference>
<comment type="caution">
    <text evidence="4">The sequence shown here is derived from an EMBL/GenBank/DDBJ whole genome shotgun (WGS) entry which is preliminary data.</text>
</comment>
<dbReference type="InterPro" id="IPR010326">
    <property type="entry name" value="EXOC3/Sec6"/>
</dbReference>
<dbReference type="AlphaFoldDB" id="A0AAV4WBW2"/>
<evidence type="ECO:0000256" key="1">
    <source>
        <dbReference type="ARBA" id="ARBA00009447"/>
    </source>
</evidence>
<dbReference type="InterPro" id="IPR042532">
    <property type="entry name" value="EXOC3/Sec6_C"/>
</dbReference>
<proteinExistence type="inferred from homology"/>
<dbReference type="Proteomes" id="UP001054837">
    <property type="component" value="Unassembled WGS sequence"/>
</dbReference>
<comment type="similarity">
    <text evidence="1">Belongs to the SEC6 family.</text>
</comment>
<dbReference type="Gene3D" id="1.10.357.50">
    <property type="match status" value="1"/>
</dbReference>
<reference evidence="4 5" key="1">
    <citation type="submission" date="2021-06" db="EMBL/GenBank/DDBJ databases">
        <title>Caerostris darwini draft genome.</title>
        <authorList>
            <person name="Kono N."/>
            <person name="Arakawa K."/>
        </authorList>
    </citation>
    <scope>NUCLEOTIDE SEQUENCE [LARGE SCALE GENOMIC DNA]</scope>
</reference>
<keyword evidence="5" id="KW-1185">Reference proteome</keyword>
<name>A0AAV4WBW2_9ARAC</name>
<dbReference type="GO" id="GO:0051601">
    <property type="term" value="P:exocyst localization"/>
    <property type="evidence" value="ECO:0007669"/>
    <property type="project" value="TreeGrafter"/>
</dbReference>
<gene>
    <name evidence="4" type="primary">Sec6</name>
    <name evidence="4" type="ORF">CDAR_596561</name>
</gene>
<dbReference type="PANTHER" id="PTHR21292">
    <property type="entry name" value="EXOCYST COMPLEX COMPONENT SEC6-RELATED"/>
    <property type="match status" value="1"/>
</dbReference>
<organism evidence="4 5">
    <name type="scientific">Caerostris darwini</name>
    <dbReference type="NCBI Taxonomy" id="1538125"/>
    <lineage>
        <taxon>Eukaryota</taxon>
        <taxon>Metazoa</taxon>
        <taxon>Ecdysozoa</taxon>
        <taxon>Arthropoda</taxon>
        <taxon>Chelicerata</taxon>
        <taxon>Arachnida</taxon>
        <taxon>Araneae</taxon>
        <taxon>Araneomorphae</taxon>
        <taxon>Entelegynae</taxon>
        <taxon>Araneoidea</taxon>
        <taxon>Araneidae</taxon>
        <taxon>Caerostris</taxon>
    </lineage>
</organism>
<evidence type="ECO:0000313" key="4">
    <source>
        <dbReference type="EMBL" id="GIY80455.1"/>
    </source>
</evidence>
<keyword evidence="3" id="KW-0268">Exocytosis</keyword>
<sequence>MTLTTFDMNQIESEAAATAAKHVANMLQRPDQLEKVDKYMQREVRKKASVDGVLKTAMQTQLDGVQTGLCQLEAASNEIQEINKDIQEIKDSLRMIPELVENLYALKIESKEHSQCSAALENLEHILNIPKSVQDALDMINEGKLLAAHQSLAILEHSRDDLLYEMHKLANQSPTDKNMLKHYFSDVEKLSEEISKQLWLILRRTLNSVRKEPKIIVSALRIIEREESEDTCAGDLYNRTRYMPIGRPKQWREKAFEVLKQSVLERIEGNQFEDRSGNKMWLVTHLEMTRQIIVEDLRVVKSACVPCFPPKYEIFEEYVKMYHDCLSGHLQDLIGNNLEDNEYISLLTWTSGYGSAEMLGHPDLSIDVSKLPPLLEKTVIQSLVNQYLYNVKKNYRDWMKNALSTDVKDWNQYEGPDEDESGYFHTQLPLIMYNMLDQHLQVAQTVNKELVNNMMLLSFEEVLEFTRLFEEAIMSYRNKHFENRSIVKYFTSYMIATANNCLQFCEFADKLRIRYSKDLTAVSKNADIIFCRTIEAFLKLILVVLKCLREELFMDLSSNLNEVMTRTWFLSGNQIVDTIHATLDDYGNDYTHLLPENFNLLITDVMNWIAVNYIYAVLQRRMSFKTYEERKEAAEKMCDEGKILQQLFQRAPFNKRLNSIVKKRSYYDGKITLENILKKYSPIQTSKTSPFEAVPLIAEVIKLKDVSMLSLEISGVIRHYPDITLEQLVTLILVRGDVSKNEAKQLVSDIMAEIGTENNERTIFSDITISL</sequence>
<evidence type="ECO:0000313" key="5">
    <source>
        <dbReference type="Proteomes" id="UP001054837"/>
    </source>
</evidence>
<dbReference type="GO" id="GO:0000149">
    <property type="term" value="F:SNARE binding"/>
    <property type="evidence" value="ECO:0007669"/>
    <property type="project" value="TreeGrafter"/>
</dbReference>